<evidence type="ECO:0000313" key="1">
    <source>
        <dbReference type="WBParaSite" id="HDID_0000580201-mRNA-1"/>
    </source>
</evidence>
<name>A0A0R3SLI7_HYMDI</name>
<dbReference type="WBParaSite" id="HDID_0000580201-mRNA-1">
    <property type="protein sequence ID" value="HDID_0000580201-mRNA-1"/>
    <property type="gene ID" value="HDID_0000580201"/>
</dbReference>
<proteinExistence type="predicted"/>
<dbReference type="AlphaFoldDB" id="A0A0R3SLI7"/>
<sequence>LTTEDEGVQESIRDVTVEFGAVGALKENSCISSSSPLQGTTRGAMDLPVRGRVDAEELRDRVSGKSHLNFASS</sequence>
<reference evidence="1" key="1">
    <citation type="submission" date="2017-02" db="UniProtKB">
        <authorList>
            <consortium name="WormBaseParasite"/>
        </authorList>
    </citation>
    <scope>IDENTIFICATION</scope>
</reference>
<accession>A0A0R3SLI7</accession>
<protein>
    <submittedName>
        <fullName evidence="1">Movement protein</fullName>
    </submittedName>
</protein>
<organism evidence="1">
    <name type="scientific">Hymenolepis diminuta</name>
    <name type="common">Rat tapeworm</name>
    <dbReference type="NCBI Taxonomy" id="6216"/>
    <lineage>
        <taxon>Eukaryota</taxon>
        <taxon>Metazoa</taxon>
        <taxon>Spiralia</taxon>
        <taxon>Lophotrochozoa</taxon>
        <taxon>Platyhelminthes</taxon>
        <taxon>Cestoda</taxon>
        <taxon>Eucestoda</taxon>
        <taxon>Cyclophyllidea</taxon>
        <taxon>Hymenolepididae</taxon>
        <taxon>Hymenolepis</taxon>
    </lineage>
</organism>